<keyword evidence="1" id="KW-0479">Metal-binding</keyword>
<keyword evidence="3" id="KW-0542">Nucleomorph</keyword>
<dbReference type="GO" id="GO:0003899">
    <property type="term" value="F:DNA-directed RNA polymerase activity"/>
    <property type="evidence" value="ECO:0007669"/>
    <property type="project" value="InterPro"/>
</dbReference>
<dbReference type="GO" id="GO:0006351">
    <property type="term" value="P:DNA-templated transcription"/>
    <property type="evidence" value="ECO:0007669"/>
    <property type="project" value="InterPro"/>
</dbReference>
<sequence>MKDTERKFKQKTYLEYVCGKCGATNEISIKDNIICNICHFNILFKKRSIRVKKIQAV</sequence>
<dbReference type="Pfam" id="PF03604">
    <property type="entry name" value="Zn_ribbon_RPAB4"/>
    <property type="match status" value="1"/>
</dbReference>
<dbReference type="RefSeq" id="XP_001712888.1">
    <property type="nucleotide sequence ID" value="XM_001712836.1"/>
</dbReference>
<dbReference type="SMART" id="SM00659">
    <property type="entry name" value="RPOLCX"/>
    <property type="match status" value="1"/>
</dbReference>
<evidence type="ECO:0000313" key="4">
    <source>
        <dbReference type="Proteomes" id="UP000243425"/>
    </source>
</evidence>
<organism evidence="3 4">
    <name type="scientific">Bigelowiella natans</name>
    <name type="common">Pedinomonas minutissima</name>
    <name type="synonym">Chlorarachnion sp. (strain CCMP621)</name>
    <dbReference type="NCBI Taxonomy" id="227086"/>
    <lineage>
        <taxon>Eukaryota</taxon>
        <taxon>Sar</taxon>
        <taxon>Rhizaria</taxon>
        <taxon>Cercozoa</taxon>
        <taxon>Chlorarachniophyceae</taxon>
        <taxon>Bigelowiella</taxon>
    </lineage>
</organism>
<keyword evidence="3" id="KW-0240">DNA-directed RNA polymerase</keyword>
<reference evidence="3 4" key="1">
    <citation type="journal article" date="2006" name="Proc. Natl. Acad. Sci. U.S.A.">
        <title>Complete nucleotide sequence of the chlorarachniophyte nucleomorph: nature's smallest nucleus.</title>
        <authorList>
            <person name="Gilson P.R."/>
            <person name="Su V."/>
            <person name="Slamovits C.H."/>
            <person name="Reith M.E."/>
            <person name="Keeling P.J."/>
            <person name="McFadden G.I."/>
        </authorList>
    </citation>
    <scope>NUCLEOTIDE SEQUENCE [LARGE SCALE GENOMIC DNA]</scope>
    <source>
        <strain evidence="4">CCMP621</strain>
    </source>
</reference>
<keyword evidence="2" id="KW-0862">Zinc</keyword>
<dbReference type="GO" id="GO:0000428">
    <property type="term" value="C:DNA-directed RNA polymerase complex"/>
    <property type="evidence" value="ECO:0007669"/>
    <property type="project" value="UniProtKB-KW"/>
</dbReference>
<keyword evidence="3" id="KW-0804">Transcription</keyword>
<dbReference type="InterPro" id="IPR029040">
    <property type="entry name" value="RPABC4/Spt4"/>
</dbReference>
<proteinExistence type="predicted"/>
<evidence type="ECO:0000256" key="2">
    <source>
        <dbReference type="ARBA" id="ARBA00022833"/>
    </source>
</evidence>
<accession>Q3LW90</accession>
<dbReference type="Gene3D" id="2.20.28.30">
    <property type="entry name" value="RNA polymerase ii, chain L"/>
    <property type="match status" value="1"/>
</dbReference>
<dbReference type="SUPFAM" id="SSF63393">
    <property type="entry name" value="RNA polymerase subunits"/>
    <property type="match status" value="1"/>
</dbReference>
<geneLocation type="nucleomorph" evidence="3"/>
<dbReference type="InterPro" id="IPR006591">
    <property type="entry name" value="RNAP_P/RPABC4"/>
</dbReference>
<protein>
    <submittedName>
        <fullName evidence="3">DNA-directed RNA polymerases I, II and III</fullName>
    </submittedName>
</protein>
<dbReference type="GeneID" id="5788530"/>
<dbReference type="Proteomes" id="UP000243425">
    <property type="component" value="Nucleomorph 2"/>
</dbReference>
<dbReference type="GO" id="GO:0003677">
    <property type="term" value="F:DNA binding"/>
    <property type="evidence" value="ECO:0007669"/>
    <property type="project" value="InterPro"/>
</dbReference>
<gene>
    <name evidence="3" type="primary">rpc10</name>
</gene>
<dbReference type="GO" id="GO:0046872">
    <property type="term" value="F:metal ion binding"/>
    <property type="evidence" value="ECO:0007669"/>
    <property type="project" value="UniProtKB-KW"/>
</dbReference>
<name>Q3LW90_BIGNA</name>
<evidence type="ECO:0000256" key="1">
    <source>
        <dbReference type="ARBA" id="ARBA00022723"/>
    </source>
</evidence>
<evidence type="ECO:0000313" key="3">
    <source>
        <dbReference type="EMBL" id="ABA27276.1"/>
    </source>
</evidence>
<dbReference type="AlphaFoldDB" id="Q3LW90"/>
<dbReference type="EMBL" id="DQ158857">
    <property type="protein sequence ID" value="ABA27276.1"/>
    <property type="molecule type" value="Genomic_DNA"/>
</dbReference>